<name>A0AAV5QSA8_9ASCO</name>
<evidence type="ECO:0000256" key="4">
    <source>
        <dbReference type="ARBA" id="ARBA00022692"/>
    </source>
</evidence>
<keyword evidence="8 9" id="KW-0472">Membrane</keyword>
<dbReference type="GO" id="GO:0022857">
    <property type="term" value="F:transmembrane transporter activity"/>
    <property type="evidence" value="ECO:0007669"/>
    <property type="project" value="TreeGrafter"/>
</dbReference>
<dbReference type="Pfam" id="PF00153">
    <property type="entry name" value="Mito_carr"/>
    <property type="match status" value="1"/>
</dbReference>
<dbReference type="AlphaFoldDB" id="A0AAV5QSA8"/>
<keyword evidence="5" id="KW-0677">Repeat</keyword>
<dbReference type="PANTHER" id="PTHR45624">
    <property type="entry name" value="MITOCHONDRIAL BASIC AMINO ACIDS TRANSPORTER-RELATED"/>
    <property type="match status" value="1"/>
</dbReference>
<accession>A0AAV5QSA8</accession>
<dbReference type="EMBL" id="BTFZ01000012">
    <property type="protein sequence ID" value="GMM37803.1"/>
    <property type="molecule type" value="Genomic_DNA"/>
</dbReference>
<dbReference type="PROSITE" id="PS50920">
    <property type="entry name" value="SOLCAR"/>
    <property type="match status" value="1"/>
</dbReference>
<evidence type="ECO:0000256" key="5">
    <source>
        <dbReference type="ARBA" id="ARBA00022737"/>
    </source>
</evidence>
<evidence type="ECO:0000256" key="8">
    <source>
        <dbReference type="ARBA" id="ARBA00023136"/>
    </source>
</evidence>
<keyword evidence="4 9" id="KW-0812">Transmembrane</keyword>
<dbReference type="RefSeq" id="XP_064854799.1">
    <property type="nucleotide sequence ID" value="XM_064998727.1"/>
</dbReference>
<evidence type="ECO:0000256" key="2">
    <source>
        <dbReference type="ARBA" id="ARBA00006375"/>
    </source>
</evidence>
<comment type="caution">
    <text evidence="11">The sequence shown here is derived from an EMBL/GenBank/DDBJ whole genome shotgun (WGS) entry which is preliminary data.</text>
</comment>
<evidence type="ECO:0000256" key="1">
    <source>
        <dbReference type="ARBA" id="ARBA00004225"/>
    </source>
</evidence>
<evidence type="ECO:0000256" key="9">
    <source>
        <dbReference type="PROSITE-ProRule" id="PRU00282"/>
    </source>
</evidence>
<dbReference type="GeneID" id="90075778"/>
<evidence type="ECO:0000313" key="11">
    <source>
        <dbReference type="EMBL" id="GMM37803.1"/>
    </source>
</evidence>
<keyword evidence="12" id="KW-1185">Reference proteome</keyword>
<organism evidence="11 12">
    <name type="scientific">Saccharomycopsis crataegensis</name>
    <dbReference type="NCBI Taxonomy" id="43959"/>
    <lineage>
        <taxon>Eukaryota</taxon>
        <taxon>Fungi</taxon>
        <taxon>Dikarya</taxon>
        <taxon>Ascomycota</taxon>
        <taxon>Saccharomycotina</taxon>
        <taxon>Saccharomycetes</taxon>
        <taxon>Saccharomycopsidaceae</taxon>
        <taxon>Saccharomycopsis</taxon>
    </lineage>
</organism>
<sequence length="486" mass="55534">MKDSIFPSIVGINGIYNESSNINMKANDNNSTVSNQNSNQQTISNQNSQVVGAITASIRAFTYQISALYLRTPMKLFRPSRFDYMAFTRLALFYNEKVSELKESHKTAQNPALRSTVQPQKYSFFKHSSIALLVQAVQKHGWRFIPDNVLPPLLANSFTGVVLYTSYLSTLNRYAAQDDSISIRPSGNVIEPRFSDCFRAGLFAGAIQSLVAAPIDAIYTRSSAAELLSQKHENLWKYGIYKLRNIGLIGVFAGYGLSLIKESVGFAFYFSTFELIKNQAFNKTINFIDGVRNFKYYYLGMIFKGEPTSLKESNKTTYKVLKSSFILFGGASAACILQVIQFPLTKIQNIHLSRLEALDYYNLQVPEYKTPHYNSNRYRLITHVEEFPKFLQKPIEGVNRGAFHFKYWTKRITTNPMVSVYYKSYLETLTRILTIQRNKNLTWWQWSYMGFGRNVVSTIPATSVCLLAFEIMRVRLTDGIEERVFS</sequence>
<dbReference type="Proteomes" id="UP001360560">
    <property type="component" value="Unassembled WGS sequence"/>
</dbReference>
<dbReference type="InterPro" id="IPR023395">
    <property type="entry name" value="MCP_dom_sf"/>
</dbReference>
<keyword evidence="6" id="KW-1133">Transmembrane helix</keyword>
<evidence type="ECO:0008006" key="13">
    <source>
        <dbReference type="Google" id="ProtNLM"/>
    </source>
</evidence>
<dbReference type="InterPro" id="IPR018108">
    <property type="entry name" value="MCP_transmembrane"/>
</dbReference>
<keyword evidence="3 10" id="KW-0813">Transport</keyword>
<evidence type="ECO:0000256" key="6">
    <source>
        <dbReference type="ARBA" id="ARBA00022989"/>
    </source>
</evidence>
<comment type="subcellular location">
    <subcellularLocation>
        <location evidence="1">Mitochondrion membrane</location>
        <topology evidence="1">Multi-pass membrane protein</topology>
    </subcellularLocation>
</comment>
<dbReference type="GO" id="GO:0031966">
    <property type="term" value="C:mitochondrial membrane"/>
    <property type="evidence" value="ECO:0007669"/>
    <property type="project" value="UniProtKB-SubCell"/>
</dbReference>
<evidence type="ECO:0000313" key="12">
    <source>
        <dbReference type="Proteomes" id="UP001360560"/>
    </source>
</evidence>
<evidence type="ECO:0000256" key="3">
    <source>
        <dbReference type="ARBA" id="ARBA00022448"/>
    </source>
</evidence>
<feature type="repeat" description="Solcar" evidence="9">
    <location>
        <begin position="192"/>
        <end position="279"/>
    </location>
</feature>
<protein>
    <recommendedName>
        <fullName evidence="13">Mitochondrial carrier protein</fullName>
    </recommendedName>
</protein>
<evidence type="ECO:0000256" key="7">
    <source>
        <dbReference type="ARBA" id="ARBA00023128"/>
    </source>
</evidence>
<comment type="similarity">
    <text evidence="2 10">Belongs to the mitochondrial carrier (TC 2.A.29) family.</text>
</comment>
<proteinExistence type="inferred from homology"/>
<reference evidence="11 12" key="1">
    <citation type="journal article" date="2023" name="Elife">
        <title>Identification of key yeast species and microbe-microbe interactions impacting larval growth of Drosophila in the wild.</title>
        <authorList>
            <person name="Mure A."/>
            <person name="Sugiura Y."/>
            <person name="Maeda R."/>
            <person name="Honda K."/>
            <person name="Sakurai N."/>
            <person name="Takahashi Y."/>
            <person name="Watada M."/>
            <person name="Katoh T."/>
            <person name="Gotoh A."/>
            <person name="Gotoh Y."/>
            <person name="Taniguchi I."/>
            <person name="Nakamura K."/>
            <person name="Hayashi T."/>
            <person name="Katayama T."/>
            <person name="Uemura T."/>
            <person name="Hattori Y."/>
        </authorList>
    </citation>
    <scope>NUCLEOTIDE SEQUENCE [LARGE SCALE GENOMIC DNA]</scope>
    <source>
        <strain evidence="11 12">SC-9</strain>
    </source>
</reference>
<dbReference type="InterPro" id="IPR050567">
    <property type="entry name" value="Mitochondrial_Carrier"/>
</dbReference>
<evidence type="ECO:0000256" key="10">
    <source>
        <dbReference type="RuleBase" id="RU000488"/>
    </source>
</evidence>
<gene>
    <name evidence="11" type="ORF">DASC09_051280</name>
</gene>
<dbReference type="SUPFAM" id="SSF103506">
    <property type="entry name" value="Mitochondrial carrier"/>
    <property type="match status" value="1"/>
</dbReference>
<dbReference type="PANTHER" id="PTHR45624:SF26">
    <property type="entry name" value="CARRIER PROTEIN, PUTATIVE (AFU_ORTHOLOGUE AFUA_1G07710)-RELATED"/>
    <property type="match status" value="1"/>
</dbReference>
<dbReference type="Gene3D" id="1.50.40.10">
    <property type="entry name" value="Mitochondrial carrier domain"/>
    <property type="match status" value="1"/>
</dbReference>
<keyword evidence="7" id="KW-0496">Mitochondrion</keyword>